<dbReference type="AlphaFoldDB" id="A0A081S380"/>
<evidence type="ECO:0000313" key="1">
    <source>
        <dbReference type="EMBL" id="KER05383.1"/>
    </source>
</evidence>
<gene>
    <name evidence="1" type="ORF">AAA799E16_01977</name>
</gene>
<dbReference type="Proteomes" id="UP000028027">
    <property type="component" value="Unassembled WGS sequence"/>
</dbReference>
<sequence length="71" mass="8117">MKEKEVDEILEHINQKFEDDVPGIVKMLVRKKISKFQSFEVESLPESLKTCTVEELVGIVKKGLESGKLKI</sequence>
<proteinExistence type="predicted"/>
<evidence type="ECO:0000313" key="2">
    <source>
        <dbReference type="Proteomes" id="UP000028027"/>
    </source>
</evidence>
<protein>
    <submittedName>
        <fullName evidence="1">Uncharacterized protein</fullName>
    </submittedName>
</protein>
<name>A0A081S380_9ARCH</name>
<reference evidence="1 2" key="1">
    <citation type="submission" date="2014-06" db="EMBL/GenBank/DDBJ databases">
        <authorList>
            <person name="Ngugi D.K."/>
            <person name="Blom J."/>
            <person name="Alam I."/>
            <person name="Rashid M."/>
            <person name="Ba Alawi W."/>
            <person name="Zhang G."/>
            <person name="Hikmawan T."/>
            <person name="Guan Y."/>
            <person name="Antunes A."/>
            <person name="Siam R."/>
            <person name="Eldorry H."/>
            <person name="Bajic V."/>
            <person name="Stingl U."/>
        </authorList>
    </citation>
    <scope>NUCLEOTIDE SEQUENCE [LARGE SCALE GENOMIC DNA]</scope>
    <source>
        <strain evidence="1">SCGC AAA799-E16</strain>
    </source>
</reference>
<keyword evidence="2" id="KW-1185">Reference proteome</keyword>
<accession>A0A081S380</accession>
<dbReference type="EMBL" id="JNVL01000089">
    <property type="protein sequence ID" value="KER05383.1"/>
    <property type="molecule type" value="Genomic_DNA"/>
</dbReference>
<dbReference type="PATRIC" id="fig|1502292.3.peg.1809"/>
<comment type="caution">
    <text evidence="1">The sequence shown here is derived from an EMBL/GenBank/DDBJ whole genome shotgun (WGS) entry which is preliminary data.</text>
</comment>
<organism evidence="1 2">
    <name type="scientific">Marine Group I thaumarchaeote SCGC AAA799-E16</name>
    <dbReference type="NCBI Taxonomy" id="1502292"/>
    <lineage>
        <taxon>Archaea</taxon>
        <taxon>Nitrososphaerota</taxon>
        <taxon>Marine Group I</taxon>
    </lineage>
</organism>